<evidence type="ECO:0000313" key="13">
    <source>
        <dbReference type="Proteomes" id="UP000050424"/>
    </source>
</evidence>
<comment type="caution">
    <text evidence="12">The sequence shown here is derived from an EMBL/GenBank/DDBJ whole genome shotgun (WGS) entry which is preliminary data.</text>
</comment>
<feature type="compositionally biased region" description="Pro residues" evidence="9">
    <location>
        <begin position="338"/>
        <end position="348"/>
    </location>
</feature>
<dbReference type="GO" id="GO:0005771">
    <property type="term" value="C:multivesicular body"/>
    <property type="evidence" value="ECO:0007669"/>
    <property type="project" value="TreeGrafter"/>
</dbReference>
<feature type="compositionally biased region" description="Acidic residues" evidence="9">
    <location>
        <begin position="171"/>
        <end position="183"/>
    </location>
</feature>
<evidence type="ECO:0000256" key="6">
    <source>
        <dbReference type="ARBA" id="ARBA00022753"/>
    </source>
</evidence>
<dbReference type="InterPro" id="IPR039431">
    <property type="entry name" value="Vta1/CALS_N"/>
</dbReference>
<evidence type="ECO:0000256" key="2">
    <source>
        <dbReference type="ARBA" id="ARBA00004496"/>
    </source>
</evidence>
<dbReference type="Gene3D" id="1.25.40.270">
    <property type="entry name" value="Vacuolar protein sorting-associated protein vta1"/>
    <property type="match status" value="1"/>
</dbReference>
<dbReference type="OrthoDB" id="391137at2759"/>
<keyword evidence="4" id="KW-0813">Transport</keyword>
<evidence type="ECO:0000256" key="4">
    <source>
        <dbReference type="ARBA" id="ARBA00022448"/>
    </source>
</evidence>
<accession>A0A0N8H5E6</accession>
<dbReference type="Proteomes" id="UP000050424">
    <property type="component" value="Unassembled WGS sequence"/>
</dbReference>
<keyword evidence="8" id="KW-0472">Membrane</keyword>
<gene>
    <name evidence="12" type="ORF">AK830_g10627</name>
</gene>
<proteinExistence type="inferred from homology"/>
<dbReference type="InterPro" id="IPR044538">
    <property type="entry name" value="Vta1-like"/>
</dbReference>
<dbReference type="EMBL" id="LKCW01000225">
    <property type="protein sequence ID" value="KPM35956.1"/>
    <property type="molecule type" value="Genomic_DNA"/>
</dbReference>
<dbReference type="Gene3D" id="1.20.5.420">
    <property type="entry name" value="Immunoglobulin FC, subunit C"/>
    <property type="match status" value="1"/>
</dbReference>
<keyword evidence="5" id="KW-0963">Cytoplasm</keyword>
<keyword evidence="13" id="KW-1185">Reference proteome</keyword>
<reference evidence="12 13" key="1">
    <citation type="submission" date="2015-09" db="EMBL/GenBank/DDBJ databases">
        <title>Draft genome of a European isolate of the apple canker pathogen Neonectria ditissima.</title>
        <authorList>
            <person name="Gomez-Cortecero A."/>
            <person name="Harrison R.J."/>
            <person name="Armitage A.D."/>
        </authorList>
    </citation>
    <scope>NUCLEOTIDE SEQUENCE [LARGE SCALE GENOMIC DNA]</scope>
    <source>
        <strain evidence="12 13">R09/05</strain>
    </source>
</reference>
<dbReference type="GO" id="GO:0010008">
    <property type="term" value="C:endosome membrane"/>
    <property type="evidence" value="ECO:0007669"/>
    <property type="project" value="UniProtKB-SubCell"/>
</dbReference>
<dbReference type="InterPro" id="IPR041212">
    <property type="entry name" value="Vta1_C"/>
</dbReference>
<evidence type="ECO:0000313" key="12">
    <source>
        <dbReference type="EMBL" id="KPM35956.1"/>
    </source>
</evidence>
<evidence type="ECO:0000256" key="8">
    <source>
        <dbReference type="ARBA" id="ARBA00023136"/>
    </source>
</evidence>
<dbReference type="GO" id="GO:0032511">
    <property type="term" value="P:late endosome to vacuole transport via multivesicular body sorting pathway"/>
    <property type="evidence" value="ECO:0007669"/>
    <property type="project" value="InterPro"/>
</dbReference>
<feature type="compositionally biased region" description="Low complexity" evidence="9">
    <location>
        <begin position="314"/>
        <end position="337"/>
    </location>
</feature>
<feature type="compositionally biased region" description="Pro residues" evidence="9">
    <location>
        <begin position="358"/>
        <end position="370"/>
    </location>
</feature>
<evidence type="ECO:0000256" key="9">
    <source>
        <dbReference type="SAM" id="MobiDB-lite"/>
    </source>
</evidence>
<evidence type="ECO:0000256" key="1">
    <source>
        <dbReference type="ARBA" id="ARBA00004481"/>
    </source>
</evidence>
<dbReference type="PANTHER" id="PTHR46009:SF1">
    <property type="entry name" value="VACUOLAR PROTEIN SORTING-ASSOCIATED PROTEIN VTA1 HOMOLOG"/>
    <property type="match status" value="1"/>
</dbReference>
<evidence type="ECO:0008006" key="14">
    <source>
        <dbReference type="Google" id="ProtNLM"/>
    </source>
</evidence>
<feature type="region of interest" description="Disordered" evidence="9">
    <location>
        <begin position="155"/>
        <end position="383"/>
    </location>
</feature>
<dbReference type="Pfam" id="PF04652">
    <property type="entry name" value="Vta1"/>
    <property type="match status" value="1"/>
</dbReference>
<evidence type="ECO:0000259" key="10">
    <source>
        <dbReference type="Pfam" id="PF04652"/>
    </source>
</evidence>
<keyword evidence="7" id="KW-0653">Protein transport</keyword>
<dbReference type="InterPro" id="IPR023175">
    <property type="entry name" value="Vta1/CALS_N_sf"/>
</dbReference>
<dbReference type="AlphaFoldDB" id="A0A0N8H5E6"/>
<comment type="similarity">
    <text evidence="3">Belongs to the VTA1 family.</text>
</comment>
<dbReference type="PANTHER" id="PTHR46009">
    <property type="entry name" value="VACUOLAR PROTEIN SORTING-ASSOCIATED PROTEIN VTA1 HOMOLOG"/>
    <property type="match status" value="1"/>
</dbReference>
<name>A0A0N8H5E6_9HYPO</name>
<evidence type="ECO:0000259" key="11">
    <source>
        <dbReference type="Pfam" id="PF18097"/>
    </source>
</evidence>
<dbReference type="GO" id="GO:0015031">
    <property type="term" value="P:protein transport"/>
    <property type="evidence" value="ECO:0007669"/>
    <property type="project" value="UniProtKB-KW"/>
</dbReference>
<evidence type="ECO:0000256" key="3">
    <source>
        <dbReference type="ARBA" id="ARBA00007895"/>
    </source>
</evidence>
<feature type="domain" description="Vta1 C-terminal" evidence="11">
    <location>
        <begin position="380"/>
        <end position="416"/>
    </location>
</feature>
<dbReference type="STRING" id="78410.A0A0N8H5E6"/>
<sequence length="418" mass="44803">MAEPLPAALKIPEVSRFINRANQLRSIKPAIAYWCEYHAVNQIVGKGLHTTDDDTFNYTKTLLERLEETKTERADDDAIVDNTAGQAYVEQFAQQTFDRAERTLRADKVTRQTADTFDAAATFFDLTREWGTPEPDVLQKIKFAKWNAARILKAIREGKDPNESNPKPAEQESDAPPELDPNDPDVQQISGTAGHPVVIEDAPDDGEPSGLPAFIDQPPQAPVDQGYFPPPPVGRVSPEPFVPSPMSQSPPPSGPSAPPPPFQPGSQASTPAFGGPPQNSFQPGGFSAPQVPPQQSPNISNRPSPQFAPPPLAPYAGSDPSAPPSWSTTPSILHPAATNPPPVVPQPLAPSYAATPPVYTPVPAPVPAPAPQTGFTPDQKDLNQAQKHAKWAISALNFDDVPTAVKELRNALAMLGAQ</sequence>
<evidence type="ECO:0000256" key="5">
    <source>
        <dbReference type="ARBA" id="ARBA00022490"/>
    </source>
</evidence>
<keyword evidence="6" id="KW-0967">Endosome</keyword>
<dbReference type="Pfam" id="PF18097">
    <property type="entry name" value="Vta1_C"/>
    <property type="match status" value="1"/>
</dbReference>
<protein>
    <recommendedName>
        <fullName evidence="14">Vta1 C-terminal domain-containing protein</fullName>
    </recommendedName>
</protein>
<feature type="compositionally biased region" description="Pro residues" evidence="9">
    <location>
        <begin position="240"/>
        <end position="263"/>
    </location>
</feature>
<evidence type="ECO:0000256" key="7">
    <source>
        <dbReference type="ARBA" id="ARBA00022927"/>
    </source>
</evidence>
<comment type="subcellular location">
    <subcellularLocation>
        <location evidence="2">Cytoplasm</location>
    </subcellularLocation>
    <subcellularLocation>
        <location evidence="1">Endosome membrane</location>
        <topology evidence="1">Peripheral membrane protein</topology>
    </subcellularLocation>
</comment>
<organism evidence="12 13">
    <name type="scientific">Neonectria ditissima</name>
    <dbReference type="NCBI Taxonomy" id="78410"/>
    <lineage>
        <taxon>Eukaryota</taxon>
        <taxon>Fungi</taxon>
        <taxon>Dikarya</taxon>
        <taxon>Ascomycota</taxon>
        <taxon>Pezizomycotina</taxon>
        <taxon>Sordariomycetes</taxon>
        <taxon>Hypocreomycetidae</taxon>
        <taxon>Hypocreales</taxon>
        <taxon>Nectriaceae</taxon>
        <taxon>Neonectria</taxon>
    </lineage>
</organism>
<feature type="domain" description="Vta1/callose synthase N-terminal" evidence="10">
    <location>
        <begin position="14"/>
        <end position="157"/>
    </location>
</feature>